<reference evidence="1 2" key="1">
    <citation type="submission" date="2016-03" db="EMBL/GenBank/DDBJ databases">
        <title>Trachymyrmex septentrionalis WGS genome.</title>
        <authorList>
            <person name="Nygaard S."/>
            <person name="Hu H."/>
            <person name="Boomsma J."/>
            <person name="Zhang G."/>
        </authorList>
    </citation>
    <scope>NUCLEOTIDE SEQUENCE [LARGE SCALE GENOMIC DNA]</scope>
    <source>
        <strain evidence="1">Tsep2-gDNA-1</strain>
        <tissue evidence="1">Whole body</tissue>
    </source>
</reference>
<keyword evidence="2" id="KW-1185">Reference proteome</keyword>
<evidence type="ECO:0000313" key="2">
    <source>
        <dbReference type="Proteomes" id="UP000078541"/>
    </source>
</evidence>
<sequence>MMVQAKCWTVHSCIPLAIQIDGSCRKARRAMKVIRRRAIIERVTHLNSLPRGSLSGDVGPPGPLPAPSLREDARALDMYAAGAGGGLQGGQQTGLLPPGVERVYHYLAHRRNFQASLTLLRSEDLHILVCASSALWNLLCNYPPVTLAVAPAGITSAGPPTSATWSRREGTCNRSVVQAQKARFKETGLPSRFLREVLASLSTCGTSIAAARSPSERSEMPITGIALRGVSGQRTFVTATVRHYRNCRRAICLKFGCRVLRDPHQ</sequence>
<dbReference type="EMBL" id="KQ981727">
    <property type="protein sequence ID" value="KYN36934.1"/>
    <property type="molecule type" value="Genomic_DNA"/>
</dbReference>
<proteinExistence type="predicted"/>
<name>A0A195FA62_9HYME</name>
<protein>
    <submittedName>
        <fullName evidence="1">Uncharacterized protein</fullName>
    </submittedName>
</protein>
<accession>A0A195FA62</accession>
<dbReference type="AlphaFoldDB" id="A0A195FA62"/>
<evidence type="ECO:0000313" key="1">
    <source>
        <dbReference type="EMBL" id="KYN36934.1"/>
    </source>
</evidence>
<dbReference type="Proteomes" id="UP000078541">
    <property type="component" value="Unassembled WGS sequence"/>
</dbReference>
<gene>
    <name evidence="1" type="ORF">ALC56_08725</name>
</gene>
<organism evidence="1 2">
    <name type="scientific">Trachymyrmex septentrionalis</name>
    <dbReference type="NCBI Taxonomy" id="34720"/>
    <lineage>
        <taxon>Eukaryota</taxon>
        <taxon>Metazoa</taxon>
        <taxon>Ecdysozoa</taxon>
        <taxon>Arthropoda</taxon>
        <taxon>Hexapoda</taxon>
        <taxon>Insecta</taxon>
        <taxon>Pterygota</taxon>
        <taxon>Neoptera</taxon>
        <taxon>Endopterygota</taxon>
        <taxon>Hymenoptera</taxon>
        <taxon>Apocrita</taxon>
        <taxon>Aculeata</taxon>
        <taxon>Formicoidea</taxon>
        <taxon>Formicidae</taxon>
        <taxon>Myrmicinae</taxon>
        <taxon>Trachymyrmex</taxon>
    </lineage>
</organism>